<dbReference type="Proteomes" id="UP000295277">
    <property type="component" value="Unassembled WGS sequence"/>
</dbReference>
<dbReference type="RefSeq" id="WP_132693672.1">
    <property type="nucleotide sequence ID" value="NZ_SLVM01000004.1"/>
</dbReference>
<dbReference type="OrthoDB" id="7724415at2"/>
<dbReference type="NCBIfam" id="TIGR03352">
    <property type="entry name" value="VI_chp_3"/>
    <property type="match status" value="1"/>
</dbReference>
<dbReference type="Gene3D" id="2.60.40.4150">
    <property type="entry name" value="Type VI secretion system, lipoprotein SciN"/>
    <property type="match status" value="1"/>
</dbReference>
<dbReference type="InterPro" id="IPR017734">
    <property type="entry name" value="T6SS_SciN"/>
</dbReference>
<sequence length="151" mass="14794">MTRIDRRVLLAGTGAALLLAGCTPGPGALTVSAQGTAGMNPGPDGADRPLTLSILQLRGAAAFDGADFFALQTPQTALGGDLVKADQIVLSPGAAATRVIGLETGTAVIGVVAGYRDPGGKVFRAKMPAPASGNMGLVVSVGPGGISLTSV</sequence>
<dbReference type="EMBL" id="SLVM01000004">
    <property type="protein sequence ID" value="TCM86461.1"/>
    <property type="molecule type" value="Genomic_DNA"/>
</dbReference>
<dbReference type="InterPro" id="IPR038706">
    <property type="entry name" value="Type_VI_SciN-like_sf"/>
</dbReference>
<dbReference type="PANTHER" id="PTHR37625">
    <property type="entry name" value="OUTER MEMBRANE LIPOPROTEIN-RELATED"/>
    <property type="match status" value="1"/>
</dbReference>
<dbReference type="PANTHER" id="PTHR37625:SF4">
    <property type="entry name" value="OUTER MEMBRANE LIPOPROTEIN"/>
    <property type="match status" value="1"/>
</dbReference>
<keyword evidence="2" id="KW-1185">Reference proteome</keyword>
<accession>A0A4R1YYV2</accession>
<evidence type="ECO:0000313" key="2">
    <source>
        <dbReference type="Proteomes" id="UP000295277"/>
    </source>
</evidence>
<dbReference type="Pfam" id="PF12790">
    <property type="entry name" value="T6SS-SciN"/>
    <property type="match status" value="1"/>
</dbReference>
<comment type="caution">
    <text evidence="1">The sequence shown here is derived from an EMBL/GenBank/DDBJ whole genome shotgun (WGS) entry which is preliminary data.</text>
</comment>
<dbReference type="InterPro" id="IPR006311">
    <property type="entry name" value="TAT_signal"/>
</dbReference>
<name>A0A4R1YYV2_9RHOB</name>
<dbReference type="PROSITE" id="PS51318">
    <property type="entry name" value="TAT"/>
    <property type="match status" value="1"/>
</dbReference>
<dbReference type="AlphaFoldDB" id="A0A4R1YYV2"/>
<dbReference type="PROSITE" id="PS51257">
    <property type="entry name" value="PROKAR_LIPOPROTEIN"/>
    <property type="match status" value="1"/>
</dbReference>
<proteinExistence type="predicted"/>
<organism evidence="1 2">
    <name type="scientific">Rhodovulum steppense</name>
    <dbReference type="NCBI Taxonomy" id="540251"/>
    <lineage>
        <taxon>Bacteria</taxon>
        <taxon>Pseudomonadati</taxon>
        <taxon>Pseudomonadota</taxon>
        <taxon>Alphaproteobacteria</taxon>
        <taxon>Rhodobacterales</taxon>
        <taxon>Paracoccaceae</taxon>
        <taxon>Rhodovulum</taxon>
    </lineage>
</organism>
<gene>
    <name evidence="1" type="ORF">EV216_10410</name>
</gene>
<protein>
    <submittedName>
        <fullName evidence="1">Type VI secretion system protein VasD</fullName>
    </submittedName>
</protein>
<evidence type="ECO:0000313" key="1">
    <source>
        <dbReference type="EMBL" id="TCM86461.1"/>
    </source>
</evidence>
<reference evidence="1 2" key="1">
    <citation type="submission" date="2019-03" db="EMBL/GenBank/DDBJ databases">
        <title>Genomic Encyclopedia of Type Strains, Phase IV (KMG-IV): sequencing the most valuable type-strain genomes for metagenomic binning, comparative biology and taxonomic classification.</title>
        <authorList>
            <person name="Goeker M."/>
        </authorList>
    </citation>
    <scope>NUCLEOTIDE SEQUENCE [LARGE SCALE GENOMIC DNA]</scope>
    <source>
        <strain evidence="1 2">DSM 21153</strain>
    </source>
</reference>